<organism evidence="1 2">
    <name type="scientific">Nocardioides plantarum</name>
    <dbReference type="NCBI Taxonomy" id="29299"/>
    <lineage>
        <taxon>Bacteria</taxon>
        <taxon>Bacillati</taxon>
        <taxon>Actinomycetota</taxon>
        <taxon>Actinomycetes</taxon>
        <taxon>Propionibacteriales</taxon>
        <taxon>Nocardioidaceae</taxon>
        <taxon>Nocardioides</taxon>
    </lineage>
</organism>
<evidence type="ECO:0000313" key="2">
    <source>
        <dbReference type="Proteomes" id="UP001589750"/>
    </source>
</evidence>
<sequence length="99" mass="10572">MEVVPVSVGRAAQAWDEQHLDLQAASAQVAGAGSAGFTAVVSGPAARFLAAWERHVRDLGTTSEARADGLRVTVADYVATDRLAFDELRSLTPYLTEER</sequence>
<dbReference type="Proteomes" id="UP001589750">
    <property type="component" value="Unassembled WGS sequence"/>
</dbReference>
<dbReference type="EMBL" id="JBHMDG010000012">
    <property type="protein sequence ID" value="MFB9313504.1"/>
    <property type="molecule type" value="Genomic_DNA"/>
</dbReference>
<proteinExistence type="predicted"/>
<evidence type="ECO:0000313" key="1">
    <source>
        <dbReference type="EMBL" id="MFB9313504.1"/>
    </source>
</evidence>
<comment type="caution">
    <text evidence="1">The sequence shown here is derived from an EMBL/GenBank/DDBJ whole genome shotgun (WGS) entry which is preliminary data.</text>
</comment>
<name>A0ABV5K9T0_9ACTN</name>
<evidence type="ECO:0008006" key="3">
    <source>
        <dbReference type="Google" id="ProtNLM"/>
    </source>
</evidence>
<protein>
    <recommendedName>
        <fullName evidence="3">Excreted virulence factor EspC (Type VII ESX diderm)</fullName>
    </recommendedName>
</protein>
<dbReference type="RefSeq" id="WP_140007874.1">
    <property type="nucleotide sequence ID" value="NZ_JBHMDG010000012.1"/>
</dbReference>
<gene>
    <name evidence="1" type="ORF">ACFFRI_10670</name>
</gene>
<accession>A0ABV5K9T0</accession>
<keyword evidence="2" id="KW-1185">Reference proteome</keyword>
<reference evidence="1 2" key="1">
    <citation type="submission" date="2024-09" db="EMBL/GenBank/DDBJ databases">
        <authorList>
            <person name="Sun Q."/>
            <person name="Mori K."/>
        </authorList>
    </citation>
    <scope>NUCLEOTIDE SEQUENCE [LARGE SCALE GENOMIC DNA]</scope>
    <source>
        <strain evidence="1 2">JCM 9626</strain>
    </source>
</reference>